<dbReference type="RefSeq" id="WP_085125389.1">
    <property type="nucleotide sequence ID" value="NZ_FWZX01000027.1"/>
</dbReference>
<dbReference type="GO" id="GO:0003700">
    <property type="term" value="F:DNA-binding transcription factor activity"/>
    <property type="evidence" value="ECO:0007669"/>
    <property type="project" value="InterPro"/>
</dbReference>
<sequence length="192" mass="21044">MPIPRQADAGRPADGRAPCPGGRLSSPSRTIDGRPVLDLSSYIPYFLASVNNALSRGASQTYLATFGVGIVEWRVVSMLAIEPGIAAARICEIIALDKAATSRALSRLSELGYLAFETPGSDPRRKAWWLNARGYELHDRILALALERERRLIEGIDPEDLEAFLRVMRRMRRNVDRIAGGEDGSKTPVSSP</sequence>
<dbReference type="Proteomes" id="UP000192917">
    <property type="component" value="Unassembled WGS sequence"/>
</dbReference>
<dbReference type="GO" id="GO:0003677">
    <property type="term" value="F:DNA binding"/>
    <property type="evidence" value="ECO:0007669"/>
    <property type="project" value="UniProtKB-KW"/>
</dbReference>
<accession>A0A1Y6CIC4</accession>
<name>A0A1Y6CIC4_9PROT</name>
<dbReference type="PANTHER" id="PTHR35790:SF4">
    <property type="entry name" value="HTH-TYPE TRANSCRIPTIONAL REGULATOR PCHR"/>
    <property type="match status" value="1"/>
</dbReference>
<reference evidence="6 7" key="1">
    <citation type="submission" date="2017-04" db="EMBL/GenBank/DDBJ databases">
        <authorList>
            <person name="Afonso C.L."/>
            <person name="Miller P.J."/>
            <person name="Scott M.A."/>
            <person name="Spackman E."/>
            <person name="Goraichik I."/>
            <person name="Dimitrov K.M."/>
            <person name="Suarez D.L."/>
            <person name="Swayne D.E."/>
        </authorList>
    </citation>
    <scope>NUCLEOTIDE SEQUENCE [LARGE SCALE GENOMIC DNA]</scope>
    <source>
        <strain evidence="6 7">USBA 355</strain>
    </source>
</reference>
<dbReference type="InterPro" id="IPR036388">
    <property type="entry name" value="WH-like_DNA-bd_sf"/>
</dbReference>
<evidence type="ECO:0000259" key="5">
    <source>
        <dbReference type="PROSITE" id="PS50995"/>
    </source>
</evidence>
<dbReference type="EMBL" id="FWZX01000027">
    <property type="protein sequence ID" value="SMF67599.1"/>
    <property type="molecule type" value="Genomic_DNA"/>
</dbReference>
<evidence type="ECO:0000256" key="1">
    <source>
        <dbReference type="ARBA" id="ARBA00023015"/>
    </source>
</evidence>
<evidence type="ECO:0000256" key="4">
    <source>
        <dbReference type="SAM" id="MobiDB-lite"/>
    </source>
</evidence>
<feature type="region of interest" description="Disordered" evidence="4">
    <location>
        <begin position="1"/>
        <end position="25"/>
    </location>
</feature>
<evidence type="ECO:0000313" key="6">
    <source>
        <dbReference type="EMBL" id="SMF67599.1"/>
    </source>
</evidence>
<evidence type="ECO:0000256" key="2">
    <source>
        <dbReference type="ARBA" id="ARBA00023125"/>
    </source>
</evidence>
<feature type="domain" description="HTH marR-type" evidence="5">
    <location>
        <begin position="40"/>
        <end position="173"/>
    </location>
</feature>
<dbReference type="SUPFAM" id="SSF46785">
    <property type="entry name" value="Winged helix' DNA-binding domain"/>
    <property type="match status" value="1"/>
</dbReference>
<keyword evidence="2 6" id="KW-0238">DNA-binding</keyword>
<dbReference type="SMART" id="SM00347">
    <property type="entry name" value="HTH_MARR"/>
    <property type="match status" value="1"/>
</dbReference>
<keyword evidence="1" id="KW-0805">Transcription regulation</keyword>
<evidence type="ECO:0000313" key="7">
    <source>
        <dbReference type="Proteomes" id="UP000192917"/>
    </source>
</evidence>
<keyword evidence="3" id="KW-0804">Transcription</keyword>
<dbReference type="InterPro" id="IPR036390">
    <property type="entry name" value="WH_DNA-bd_sf"/>
</dbReference>
<organism evidence="6 7">
    <name type="scientific">Tistlia consotensis USBA 355</name>
    <dbReference type="NCBI Taxonomy" id="560819"/>
    <lineage>
        <taxon>Bacteria</taxon>
        <taxon>Pseudomonadati</taxon>
        <taxon>Pseudomonadota</taxon>
        <taxon>Alphaproteobacteria</taxon>
        <taxon>Rhodospirillales</taxon>
        <taxon>Rhodovibrionaceae</taxon>
        <taxon>Tistlia</taxon>
    </lineage>
</organism>
<keyword evidence="7" id="KW-1185">Reference proteome</keyword>
<dbReference type="Gene3D" id="1.10.10.10">
    <property type="entry name" value="Winged helix-like DNA-binding domain superfamily/Winged helix DNA-binding domain"/>
    <property type="match status" value="1"/>
</dbReference>
<dbReference type="AlphaFoldDB" id="A0A1Y6CIC4"/>
<dbReference type="InterPro" id="IPR000835">
    <property type="entry name" value="HTH_MarR-typ"/>
</dbReference>
<dbReference type="Pfam" id="PF12802">
    <property type="entry name" value="MarR_2"/>
    <property type="match status" value="1"/>
</dbReference>
<gene>
    <name evidence="6" type="ORF">SAMN05428998_12745</name>
</gene>
<dbReference type="PANTHER" id="PTHR35790">
    <property type="entry name" value="HTH-TYPE TRANSCRIPTIONAL REGULATOR PCHR"/>
    <property type="match status" value="1"/>
</dbReference>
<dbReference type="STRING" id="560819.SAMN05428998_12745"/>
<dbReference type="InterPro" id="IPR052067">
    <property type="entry name" value="Metal_resp_HTH_trans_reg"/>
</dbReference>
<proteinExistence type="predicted"/>
<dbReference type="PROSITE" id="PS50995">
    <property type="entry name" value="HTH_MARR_2"/>
    <property type="match status" value="1"/>
</dbReference>
<protein>
    <submittedName>
        <fullName evidence="6">DNA-binding transcriptional regulator, MarR family</fullName>
    </submittedName>
</protein>
<evidence type="ECO:0000256" key="3">
    <source>
        <dbReference type="ARBA" id="ARBA00023163"/>
    </source>
</evidence>